<organism evidence="2 3">
    <name type="scientific">Actinopolymorpha pittospori</name>
    <dbReference type="NCBI Taxonomy" id="648752"/>
    <lineage>
        <taxon>Bacteria</taxon>
        <taxon>Bacillati</taxon>
        <taxon>Actinomycetota</taxon>
        <taxon>Actinomycetes</taxon>
        <taxon>Propionibacteriales</taxon>
        <taxon>Actinopolymorphaceae</taxon>
        <taxon>Actinopolymorpha</taxon>
    </lineage>
</organism>
<dbReference type="AlphaFoldDB" id="A0A927N4L4"/>
<sequence length="195" mass="20992">MKAPKFRRAQVPWMLCAVAVLIVGGAWVVVDLTTDPFPGYAIGTGTPPPRPVIDERHEVREELDPVEGPPMALPGKLPPGYGLPDDYSATAEYHARSFVRELVLGKDERALARHAHIPATGGTSSGSGPGGVSLCVEDADDDENWCPALPGRDLVRTLGSVRVVIQPTIDAPPGVREAWQSITFTTDLDKVTWLH</sequence>
<accession>A0A927N4L4</accession>
<protein>
    <submittedName>
        <fullName evidence="2">Uncharacterized protein</fullName>
    </submittedName>
</protein>
<dbReference type="Proteomes" id="UP000638648">
    <property type="component" value="Unassembled WGS sequence"/>
</dbReference>
<keyword evidence="1" id="KW-1133">Transmembrane helix</keyword>
<keyword evidence="1" id="KW-0472">Membrane</keyword>
<name>A0A927N4L4_9ACTN</name>
<evidence type="ECO:0000313" key="2">
    <source>
        <dbReference type="EMBL" id="MBE1612576.1"/>
    </source>
</evidence>
<reference evidence="2" key="1">
    <citation type="submission" date="2020-10" db="EMBL/GenBank/DDBJ databases">
        <title>Sequencing the genomes of 1000 actinobacteria strains.</title>
        <authorList>
            <person name="Klenk H.-P."/>
        </authorList>
    </citation>
    <scope>NUCLEOTIDE SEQUENCE</scope>
    <source>
        <strain evidence="2">DSM 45354</strain>
    </source>
</reference>
<evidence type="ECO:0000313" key="3">
    <source>
        <dbReference type="Proteomes" id="UP000638648"/>
    </source>
</evidence>
<comment type="caution">
    <text evidence="2">The sequence shown here is derived from an EMBL/GenBank/DDBJ whole genome shotgun (WGS) entry which is preliminary data.</text>
</comment>
<keyword evidence="1" id="KW-0812">Transmembrane</keyword>
<proteinExistence type="predicted"/>
<gene>
    <name evidence="2" type="ORF">HEB94_009424</name>
</gene>
<dbReference type="EMBL" id="JADBEM010000001">
    <property type="protein sequence ID" value="MBE1612576.1"/>
    <property type="molecule type" value="Genomic_DNA"/>
</dbReference>
<evidence type="ECO:0000256" key="1">
    <source>
        <dbReference type="SAM" id="Phobius"/>
    </source>
</evidence>
<keyword evidence="3" id="KW-1185">Reference proteome</keyword>
<dbReference type="RefSeq" id="WP_192755602.1">
    <property type="nucleotide sequence ID" value="NZ_BAABJL010000194.1"/>
</dbReference>
<feature type="transmembrane region" description="Helical" evidence="1">
    <location>
        <begin position="12"/>
        <end position="30"/>
    </location>
</feature>